<proteinExistence type="inferred from homology"/>
<keyword evidence="3 9" id="KW-0645">Protease</keyword>
<keyword evidence="5 9" id="KW-0064">Aspartyl protease</keyword>
<organism evidence="11 12">
    <name type="scientific">Acinetobacter apis</name>
    <dbReference type="NCBI Taxonomy" id="1229165"/>
    <lineage>
        <taxon>Bacteria</taxon>
        <taxon>Pseudomonadati</taxon>
        <taxon>Pseudomonadota</taxon>
        <taxon>Gammaproteobacteria</taxon>
        <taxon>Moraxellales</taxon>
        <taxon>Moraxellaceae</taxon>
        <taxon>Acinetobacter</taxon>
    </lineage>
</organism>
<keyword evidence="4 9" id="KW-0812">Transmembrane</keyword>
<dbReference type="GO" id="GO:0005886">
    <property type="term" value="C:plasma membrane"/>
    <property type="evidence" value="ECO:0007669"/>
    <property type="project" value="UniProtKB-SubCell"/>
</dbReference>
<feature type="transmembrane region" description="Helical" evidence="9">
    <location>
        <begin position="157"/>
        <end position="181"/>
    </location>
</feature>
<gene>
    <name evidence="9" type="primary">lspA</name>
    <name evidence="11" type="ORF">SAMN05444584_1994</name>
</gene>
<keyword evidence="2 9" id="KW-1003">Cell membrane</keyword>
<feature type="transmembrane region" description="Helical" evidence="9">
    <location>
        <begin position="123"/>
        <end position="145"/>
    </location>
</feature>
<sequence length="194" mass="22156">MPNILQINSTQKDLFKFHPHNLLWLGLSIVAIILDQWTKWIALTKIHHLDLPCQNGIGKICAYSNSIEVIPHFLDWTLAYNHGAAFSFLSDASGWQRYFFIGLASIVSLIFIFWLMRLPKKLIILPIAISLILGGAISNLINRIFFGYVIDFINIHYHLWSFPIFNLADVSITLGALFLLIDTFFLGKKHSTTI</sequence>
<comment type="function">
    <text evidence="9">This protein specifically catalyzes the removal of signal peptides from prolipoproteins.</text>
</comment>
<evidence type="ECO:0000256" key="2">
    <source>
        <dbReference type="ARBA" id="ARBA00022475"/>
    </source>
</evidence>
<dbReference type="PANTHER" id="PTHR33695">
    <property type="entry name" value="LIPOPROTEIN SIGNAL PEPTIDASE"/>
    <property type="match status" value="1"/>
</dbReference>
<feature type="transmembrane region" description="Helical" evidence="9">
    <location>
        <begin position="98"/>
        <end position="116"/>
    </location>
</feature>
<comment type="subcellular location">
    <subcellularLocation>
        <location evidence="9">Cell membrane</location>
        <topology evidence="9">Multi-pass membrane protein</topology>
    </subcellularLocation>
</comment>
<dbReference type="NCBIfam" id="TIGR00077">
    <property type="entry name" value="lspA"/>
    <property type="match status" value="1"/>
</dbReference>
<dbReference type="Proteomes" id="UP000243463">
    <property type="component" value="Unassembled WGS sequence"/>
</dbReference>
<dbReference type="OrthoDB" id="9810259at2"/>
<evidence type="ECO:0000313" key="12">
    <source>
        <dbReference type="Proteomes" id="UP000243463"/>
    </source>
</evidence>
<accession>A0A217EI31</accession>
<dbReference type="PANTHER" id="PTHR33695:SF1">
    <property type="entry name" value="LIPOPROTEIN SIGNAL PEPTIDASE"/>
    <property type="match status" value="1"/>
</dbReference>
<feature type="active site" evidence="9">
    <location>
        <position position="151"/>
    </location>
</feature>
<keyword evidence="6 9" id="KW-0378">Hydrolase</keyword>
<evidence type="ECO:0000256" key="7">
    <source>
        <dbReference type="ARBA" id="ARBA00022989"/>
    </source>
</evidence>
<dbReference type="InterPro" id="IPR001872">
    <property type="entry name" value="Peptidase_A8"/>
</dbReference>
<evidence type="ECO:0000256" key="8">
    <source>
        <dbReference type="ARBA" id="ARBA00023136"/>
    </source>
</evidence>
<dbReference type="GO" id="GO:0004190">
    <property type="term" value="F:aspartic-type endopeptidase activity"/>
    <property type="evidence" value="ECO:0007669"/>
    <property type="project" value="UniProtKB-UniRule"/>
</dbReference>
<dbReference type="PRINTS" id="PR00781">
    <property type="entry name" value="LIPOSIGPTASE"/>
</dbReference>
<feature type="active site" evidence="9">
    <location>
        <position position="169"/>
    </location>
</feature>
<dbReference type="RefSeq" id="WP_088824187.1">
    <property type="nucleotide sequence ID" value="NZ_FZLN01000004.1"/>
</dbReference>
<evidence type="ECO:0000313" key="11">
    <source>
        <dbReference type="EMBL" id="SNQ30014.1"/>
    </source>
</evidence>
<evidence type="ECO:0000256" key="10">
    <source>
        <dbReference type="RuleBase" id="RU004181"/>
    </source>
</evidence>
<comment type="pathway">
    <text evidence="9">Protein modification; lipoprotein biosynthesis (signal peptide cleavage).</text>
</comment>
<dbReference type="AlphaFoldDB" id="A0A217EI31"/>
<evidence type="ECO:0000256" key="4">
    <source>
        <dbReference type="ARBA" id="ARBA00022692"/>
    </source>
</evidence>
<keyword evidence="12" id="KW-1185">Reference proteome</keyword>
<comment type="similarity">
    <text evidence="1 9 10">Belongs to the peptidase A8 family.</text>
</comment>
<comment type="catalytic activity">
    <reaction evidence="9">
        <text>Release of signal peptides from bacterial membrane prolipoproteins. Hydrolyzes -Xaa-Yaa-Zaa-|-(S,diacylglyceryl)Cys-, in which Xaa is hydrophobic (preferably Leu), and Yaa (Ala or Ser) and Zaa (Gly or Ala) have small, neutral side chains.</text>
        <dbReference type="EC" id="3.4.23.36"/>
    </reaction>
</comment>
<evidence type="ECO:0000256" key="1">
    <source>
        <dbReference type="ARBA" id="ARBA00006139"/>
    </source>
</evidence>
<keyword evidence="8 9" id="KW-0472">Membrane</keyword>
<dbReference type="UniPathway" id="UPA00665"/>
<evidence type="ECO:0000256" key="9">
    <source>
        <dbReference type="HAMAP-Rule" id="MF_00161"/>
    </source>
</evidence>
<dbReference type="EMBL" id="FZLN01000004">
    <property type="protein sequence ID" value="SNQ30014.1"/>
    <property type="molecule type" value="Genomic_DNA"/>
</dbReference>
<reference evidence="12" key="1">
    <citation type="submission" date="2017-06" db="EMBL/GenBank/DDBJ databases">
        <authorList>
            <person name="Varghese N."/>
            <person name="Submissions S."/>
        </authorList>
    </citation>
    <scope>NUCLEOTIDE SEQUENCE [LARGE SCALE GENOMIC DNA]</scope>
    <source>
        <strain evidence="12">ANC 5114</strain>
    </source>
</reference>
<dbReference type="Pfam" id="PF01252">
    <property type="entry name" value="Peptidase_A8"/>
    <property type="match status" value="1"/>
</dbReference>
<protein>
    <recommendedName>
        <fullName evidence="9">Lipoprotein signal peptidase</fullName>
        <ecNumber evidence="9">3.4.23.36</ecNumber>
    </recommendedName>
    <alternativeName>
        <fullName evidence="9">Prolipoprotein signal peptidase</fullName>
    </alternativeName>
    <alternativeName>
        <fullName evidence="9">Signal peptidase II</fullName>
        <shortName evidence="9">SPase II</shortName>
    </alternativeName>
</protein>
<dbReference type="EC" id="3.4.23.36" evidence="9"/>
<dbReference type="HAMAP" id="MF_00161">
    <property type="entry name" value="LspA"/>
    <property type="match status" value="1"/>
</dbReference>
<name>A0A217EI31_9GAMM</name>
<evidence type="ECO:0000256" key="5">
    <source>
        <dbReference type="ARBA" id="ARBA00022750"/>
    </source>
</evidence>
<dbReference type="GO" id="GO:0006508">
    <property type="term" value="P:proteolysis"/>
    <property type="evidence" value="ECO:0007669"/>
    <property type="project" value="UniProtKB-KW"/>
</dbReference>
<evidence type="ECO:0000256" key="3">
    <source>
        <dbReference type="ARBA" id="ARBA00022670"/>
    </source>
</evidence>
<feature type="transmembrane region" description="Helical" evidence="9">
    <location>
        <begin position="21"/>
        <end position="42"/>
    </location>
</feature>
<keyword evidence="7 9" id="KW-1133">Transmembrane helix</keyword>
<evidence type="ECO:0000256" key="6">
    <source>
        <dbReference type="ARBA" id="ARBA00022801"/>
    </source>
</evidence>